<keyword evidence="1" id="KW-0472">Membrane</keyword>
<feature type="transmembrane region" description="Helical" evidence="1">
    <location>
        <begin position="56"/>
        <end position="74"/>
    </location>
</feature>
<gene>
    <name evidence="2" type="ORF">skT53_10980</name>
</gene>
<evidence type="ECO:0000313" key="3">
    <source>
        <dbReference type="Proteomes" id="UP000593802"/>
    </source>
</evidence>
<keyword evidence="3" id="KW-1185">Reference proteome</keyword>
<organism evidence="2 3">
    <name type="scientific">Effusibacillus dendaii</name>
    <dbReference type="NCBI Taxonomy" id="2743772"/>
    <lineage>
        <taxon>Bacteria</taxon>
        <taxon>Bacillati</taxon>
        <taxon>Bacillota</taxon>
        <taxon>Bacilli</taxon>
        <taxon>Bacillales</taxon>
        <taxon>Alicyclobacillaceae</taxon>
        <taxon>Effusibacillus</taxon>
    </lineage>
</organism>
<name>A0A7I8D7H5_9BACL</name>
<evidence type="ECO:0000256" key="1">
    <source>
        <dbReference type="SAM" id="Phobius"/>
    </source>
</evidence>
<dbReference type="KEGG" id="eff:skT53_10980"/>
<reference evidence="2 3" key="1">
    <citation type="submission" date="2020-08" db="EMBL/GenBank/DDBJ databases">
        <title>Complete Genome Sequence of Effusibacillus dendaii Strain skT53, Isolated from Farmland soil.</title>
        <authorList>
            <person name="Konishi T."/>
            <person name="Kawasaki H."/>
        </authorList>
    </citation>
    <scope>NUCLEOTIDE SEQUENCE [LARGE SCALE GENOMIC DNA]</scope>
    <source>
        <strain evidence="3">skT53</strain>
    </source>
</reference>
<dbReference type="AlphaFoldDB" id="A0A7I8D7H5"/>
<feature type="transmembrane region" description="Helical" evidence="1">
    <location>
        <begin position="7"/>
        <end position="23"/>
    </location>
</feature>
<dbReference type="RefSeq" id="WP_200760150.1">
    <property type="nucleotide sequence ID" value="NZ_AP023366.1"/>
</dbReference>
<keyword evidence="1" id="KW-0812">Transmembrane</keyword>
<dbReference type="Proteomes" id="UP000593802">
    <property type="component" value="Chromosome"/>
</dbReference>
<feature type="transmembrane region" description="Helical" evidence="1">
    <location>
        <begin position="29"/>
        <end position="47"/>
    </location>
</feature>
<feature type="transmembrane region" description="Helical" evidence="1">
    <location>
        <begin position="94"/>
        <end position="116"/>
    </location>
</feature>
<evidence type="ECO:0000313" key="2">
    <source>
        <dbReference type="EMBL" id="BCJ86113.1"/>
    </source>
</evidence>
<accession>A0A7I8D7H5</accession>
<dbReference type="EMBL" id="AP023366">
    <property type="protein sequence ID" value="BCJ86113.1"/>
    <property type="molecule type" value="Genomic_DNA"/>
</dbReference>
<protein>
    <submittedName>
        <fullName evidence="2">Uncharacterized protein</fullName>
    </submittedName>
</protein>
<keyword evidence="1" id="KW-1133">Transmembrane helix</keyword>
<proteinExistence type="predicted"/>
<sequence>MFSADKWIYAFTGLVILILIGMLTGAWRIILYPYLFIIGIGVLLGLWQQLKRKPQLIWVPVSITVLYLILYVWLDVLSLHSPTGGSTLVFGMVPTTALFFLGIWPIAILVSLLYGLTFSSHSDSMQGE</sequence>